<name>A0A381YF23_9ZZZZ</name>
<accession>A0A381YF23</accession>
<dbReference type="PANTHER" id="PTHR12358">
    <property type="entry name" value="SPHINGOSINE KINASE"/>
    <property type="match status" value="1"/>
</dbReference>
<protein>
    <recommendedName>
        <fullName evidence="1">DAGKc domain-containing protein</fullName>
    </recommendedName>
</protein>
<proteinExistence type="predicted"/>
<evidence type="ECO:0000259" key="1">
    <source>
        <dbReference type="PROSITE" id="PS50146"/>
    </source>
</evidence>
<dbReference type="Gene3D" id="3.40.50.10330">
    <property type="entry name" value="Probable inorganic polyphosphate/atp-NAD kinase, domain 1"/>
    <property type="match status" value="1"/>
</dbReference>
<dbReference type="InterPro" id="IPR017438">
    <property type="entry name" value="ATP-NAD_kinase_N"/>
</dbReference>
<dbReference type="InterPro" id="IPR001206">
    <property type="entry name" value="Diacylglycerol_kinase_cat_dom"/>
</dbReference>
<gene>
    <name evidence="2" type="ORF">METZ01_LOCUS128523</name>
</gene>
<dbReference type="InterPro" id="IPR016064">
    <property type="entry name" value="NAD/diacylglycerol_kinase_sf"/>
</dbReference>
<dbReference type="SUPFAM" id="SSF111331">
    <property type="entry name" value="NAD kinase/diacylglycerol kinase-like"/>
    <property type="match status" value="1"/>
</dbReference>
<sequence>VKTTVIINPYAGNGRTEKLWPDIEAALKQSIGPFQTEQTKSQGDAVLLTRKALEDGATRIVAVGGDGHLNEVLNGFIENDVQLNPQASLSFVMSGTGCDFQRSLGISGKWQNAVAELKDAKVR</sequence>
<dbReference type="GO" id="GO:0016301">
    <property type="term" value="F:kinase activity"/>
    <property type="evidence" value="ECO:0007669"/>
    <property type="project" value="InterPro"/>
</dbReference>
<dbReference type="Pfam" id="PF00781">
    <property type="entry name" value="DAGK_cat"/>
    <property type="match status" value="1"/>
</dbReference>
<organism evidence="2">
    <name type="scientific">marine metagenome</name>
    <dbReference type="NCBI Taxonomy" id="408172"/>
    <lineage>
        <taxon>unclassified sequences</taxon>
        <taxon>metagenomes</taxon>
        <taxon>ecological metagenomes</taxon>
    </lineage>
</organism>
<feature type="domain" description="DAGKc" evidence="1">
    <location>
        <begin position="1"/>
        <end position="123"/>
    </location>
</feature>
<dbReference type="SMART" id="SM00046">
    <property type="entry name" value="DAGKc"/>
    <property type="match status" value="1"/>
</dbReference>
<dbReference type="PROSITE" id="PS50146">
    <property type="entry name" value="DAGK"/>
    <property type="match status" value="1"/>
</dbReference>
<dbReference type="InterPro" id="IPR050187">
    <property type="entry name" value="Lipid_Phosphate_FormReg"/>
</dbReference>
<dbReference type="EMBL" id="UINC01018095">
    <property type="protein sequence ID" value="SVA75669.1"/>
    <property type="molecule type" value="Genomic_DNA"/>
</dbReference>
<dbReference type="AlphaFoldDB" id="A0A381YF23"/>
<feature type="non-terminal residue" evidence="2">
    <location>
        <position position="123"/>
    </location>
</feature>
<feature type="non-terminal residue" evidence="2">
    <location>
        <position position="1"/>
    </location>
</feature>
<evidence type="ECO:0000313" key="2">
    <source>
        <dbReference type="EMBL" id="SVA75669.1"/>
    </source>
</evidence>
<dbReference type="PANTHER" id="PTHR12358:SF54">
    <property type="entry name" value="SPHINGOSINE KINASE RELATED PROTEIN"/>
    <property type="match status" value="1"/>
</dbReference>
<reference evidence="2" key="1">
    <citation type="submission" date="2018-05" db="EMBL/GenBank/DDBJ databases">
        <authorList>
            <person name="Lanie J.A."/>
            <person name="Ng W.-L."/>
            <person name="Kazmierczak K.M."/>
            <person name="Andrzejewski T.M."/>
            <person name="Davidsen T.M."/>
            <person name="Wayne K.J."/>
            <person name="Tettelin H."/>
            <person name="Glass J.I."/>
            <person name="Rusch D."/>
            <person name="Podicherti R."/>
            <person name="Tsui H.-C.T."/>
            <person name="Winkler M.E."/>
        </authorList>
    </citation>
    <scope>NUCLEOTIDE SEQUENCE</scope>
</reference>